<feature type="region of interest" description="Disordered" evidence="1">
    <location>
        <begin position="139"/>
        <end position="197"/>
    </location>
</feature>
<proteinExistence type="predicted"/>
<feature type="region of interest" description="Disordered" evidence="1">
    <location>
        <begin position="219"/>
        <end position="263"/>
    </location>
</feature>
<reference evidence="4" key="1">
    <citation type="journal article" date="2023" name="Mol. Phylogenet. Evol.">
        <title>Genome-scale phylogeny and comparative genomics of the fungal order Sordariales.</title>
        <authorList>
            <person name="Hensen N."/>
            <person name="Bonometti L."/>
            <person name="Westerberg I."/>
            <person name="Brannstrom I.O."/>
            <person name="Guillou S."/>
            <person name="Cros-Aarteil S."/>
            <person name="Calhoun S."/>
            <person name="Haridas S."/>
            <person name="Kuo A."/>
            <person name="Mondo S."/>
            <person name="Pangilinan J."/>
            <person name="Riley R."/>
            <person name="LaButti K."/>
            <person name="Andreopoulos B."/>
            <person name="Lipzen A."/>
            <person name="Chen C."/>
            <person name="Yan M."/>
            <person name="Daum C."/>
            <person name="Ng V."/>
            <person name="Clum A."/>
            <person name="Steindorff A."/>
            <person name="Ohm R.A."/>
            <person name="Martin F."/>
            <person name="Silar P."/>
            <person name="Natvig D.O."/>
            <person name="Lalanne C."/>
            <person name="Gautier V."/>
            <person name="Ament-Velasquez S.L."/>
            <person name="Kruys A."/>
            <person name="Hutchinson M.I."/>
            <person name="Powell A.J."/>
            <person name="Barry K."/>
            <person name="Miller A.N."/>
            <person name="Grigoriev I.V."/>
            <person name="Debuchy R."/>
            <person name="Gladieux P."/>
            <person name="Hiltunen Thoren M."/>
            <person name="Johannesson H."/>
        </authorList>
    </citation>
    <scope>NUCLEOTIDE SEQUENCE [LARGE SCALE GENOMIC DNA]</scope>
    <source>
        <strain evidence="4">CBS 340.73</strain>
    </source>
</reference>
<protein>
    <submittedName>
        <fullName evidence="3">Clr5 domain-containing protein</fullName>
    </submittedName>
</protein>
<comment type="caution">
    <text evidence="3">The sequence shown here is derived from an EMBL/GenBank/DDBJ whole genome shotgun (WGS) entry which is preliminary data.</text>
</comment>
<feature type="domain" description="Clr5" evidence="2">
    <location>
        <begin position="12"/>
        <end position="65"/>
    </location>
</feature>
<dbReference type="Proteomes" id="UP001303473">
    <property type="component" value="Unassembled WGS sequence"/>
</dbReference>
<feature type="compositionally biased region" description="Polar residues" evidence="1">
    <location>
        <begin position="162"/>
        <end position="179"/>
    </location>
</feature>
<keyword evidence="4" id="KW-1185">Reference proteome</keyword>
<evidence type="ECO:0000259" key="2">
    <source>
        <dbReference type="Pfam" id="PF14420"/>
    </source>
</evidence>
<dbReference type="PANTHER" id="PTHR38788:SF3">
    <property type="entry name" value="CLR5 DOMAIN-CONTAINING PROTEIN"/>
    <property type="match status" value="1"/>
</dbReference>
<name>A0AAN6RZB4_9PEZI</name>
<dbReference type="EMBL" id="MU853964">
    <property type="protein sequence ID" value="KAK3934745.1"/>
    <property type="molecule type" value="Genomic_DNA"/>
</dbReference>
<dbReference type="Pfam" id="PF14420">
    <property type="entry name" value="Clr5"/>
    <property type="match status" value="1"/>
</dbReference>
<evidence type="ECO:0000313" key="4">
    <source>
        <dbReference type="Proteomes" id="UP001303473"/>
    </source>
</evidence>
<sequence length="263" mass="29915">MPTKKVAAKAPPQEDWDRHRSTITRLYYDEKKHLEEVMAIMESEYRFSATDKMYKTKFKKWGLKKNISEPEAVCIYRMKRKRDAVGKNSEFFIRGRRWDEDPQQHLSRKTGLLRQLEQENADDYDDIDGSAAALGIVCRTPSPEPVQPQSRYQHQHQQHQQTVSYQPNPSDVSLMSPTFTDGALPSPSATALTSDSGRTVDWSMVNPWAPYAADDVQASGSYRYPDLPDENGTDHQQYPSHGPAGLSDGYASWGDGAQWDGRQ</sequence>
<dbReference type="AlphaFoldDB" id="A0AAN6RZB4"/>
<gene>
    <name evidence="3" type="ORF">QBC46DRAFT_399084</name>
</gene>
<dbReference type="InterPro" id="IPR025676">
    <property type="entry name" value="Clr5_dom"/>
</dbReference>
<feature type="compositionally biased region" description="Polar residues" evidence="1">
    <location>
        <begin position="187"/>
        <end position="197"/>
    </location>
</feature>
<evidence type="ECO:0000256" key="1">
    <source>
        <dbReference type="SAM" id="MobiDB-lite"/>
    </source>
</evidence>
<evidence type="ECO:0000313" key="3">
    <source>
        <dbReference type="EMBL" id="KAK3934745.1"/>
    </source>
</evidence>
<organism evidence="3 4">
    <name type="scientific">Diplogelasinospora grovesii</name>
    <dbReference type="NCBI Taxonomy" id="303347"/>
    <lineage>
        <taxon>Eukaryota</taxon>
        <taxon>Fungi</taxon>
        <taxon>Dikarya</taxon>
        <taxon>Ascomycota</taxon>
        <taxon>Pezizomycotina</taxon>
        <taxon>Sordariomycetes</taxon>
        <taxon>Sordariomycetidae</taxon>
        <taxon>Sordariales</taxon>
        <taxon>Diplogelasinosporaceae</taxon>
        <taxon>Diplogelasinospora</taxon>
    </lineage>
</organism>
<dbReference type="PANTHER" id="PTHR38788">
    <property type="entry name" value="CLR5 DOMAIN-CONTAINING PROTEIN"/>
    <property type="match status" value="1"/>
</dbReference>
<accession>A0AAN6RZB4</accession>